<dbReference type="InterPro" id="IPR001128">
    <property type="entry name" value="Cyt_P450"/>
</dbReference>
<reference evidence="5" key="2">
    <citation type="submission" date="2023-06" db="EMBL/GenBank/DDBJ databases">
        <authorList>
            <consortium name="Lawrence Berkeley National Laboratory"/>
            <person name="Haridas S."/>
            <person name="Hensen N."/>
            <person name="Bonometti L."/>
            <person name="Westerberg I."/>
            <person name="Brannstrom I.O."/>
            <person name="Guillou S."/>
            <person name="Cros-Aarteil S."/>
            <person name="Calhoun S."/>
            <person name="Kuo A."/>
            <person name="Mondo S."/>
            <person name="Pangilinan J."/>
            <person name="Riley R."/>
            <person name="LaButti K."/>
            <person name="Andreopoulos B."/>
            <person name="Lipzen A."/>
            <person name="Chen C."/>
            <person name="Yanf M."/>
            <person name="Daum C."/>
            <person name="Ng V."/>
            <person name="Clum A."/>
            <person name="Steindorff A."/>
            <person name="Ohm R."/>
            <person name="Martin F."/>
            <person name="Silar P."/>
            <person name="Natvig D."/>
            <person name="Lalanne C."/>
            <person name="Gautier V."/>
            <person name="Ament-velasquez S.L."/>
            <person name="Kruys A."/>
            <person name="Hutchinson M.I."/>
            <person name="Powell A.J."/>
            <person name="Barry K."/>
            <person name="Miller A.N."/>
            <person name="Grigoriev I.V."/>
            <person name="Debuchy R."/>
            <person name="Gladieux P."/>
            <person name="Thoren M.H."/>
            <person name="Johannesson H."/>
        </authorList>
    </citation>
    <scope>NUCLEOTIDE SEQUENCE</scope>
    <source>
        <strain evidence="5">CBS 232.78</strain>
    </source>
</reference>
<proteinExistence type="predicted"/>
<keyword evidence="2 4" id="KW-0479">Metal-binding</keyword>
<dbReference type="Gene3D" id="1.10.630.10">
    <property type="entry name" value="Cytochrome P450"/>
    <property type="match status" value="1"/>
</dbReference>
<comment type="cofactor">
    <cofactor evidence="4">
        <name>heme</name>
        <dbReference type="ChEBI" id="CHEBI:30413"/>
    </cofactor>
</comment>
<reference evidence="5" key="1">
    <citation type="journal article" date="2023" name="Mol. Phylogenet. Evol.">
        <title>Genome-scale phylogeny and comparative genomics of the fungal order Sordariales.</title>
        <authorList>
            <person name="Hensen N."/>
            <person name="Bonometti L."/>
            <person name="Westerberg I."/>
            <person name="Brannstrom I.O."/>
            <person name="Guillou S."/>
            <person name="Cros-Aarteil S."/>
            <person name="Calhoun S."/>
            <person name="Haridas S."/>
            <person name="Kuo A."/>
            <person name="Mondo S."/>
            <person name="Pangilinan J."/>
            <person name="Riley R."/>
            <person name="LaButti K."/>
            <person name="Andreopoulos B."/>
            <person name="Lipzen A."/>
            <person name="Chen C."/>
            <person name="Yan M."/>
            <person name="Daum C."/>
            <person name="Ng V."/>
            <person name="Clum A."/>
            <person name="Steindorff A."/>
            <person name="Ohm R.A."/>
            <person name="Martin F."/>
            <person name="Silar P."/>
            <person name="Natvig D.O."/>
            <person name="Lalanne C."/>
            <person name="Gautier V."/>
            <person name="Ament-Velasquez S.L."/>
            <person name="Kruys A."/>
            <person name="Hutchinson M.I."/>
            <person name="Powell A.J."/>
            <person name="Barry K."/>
            <person name="Miller A.N."/>
            <person name="Grigoriev I.V."/>
            <person name="Debuchy R."/>
            <person name="Gladieux P."/>
            <person name="Hiltunen Thoren M."/>
            <person name="Johannesson H."/>
        </authorList>
    </citation>
    <scope>NUCLEOTIDE SEQUENCE</scope>
    <source>
        <strain evidence="5">CBS 232.78</strain>
    </source>
</reference>
<dbReference type="InterPro" id="IPR002401">
    <property type="entry name" value="Cyt_P450_E_grp-I"/>
</dbReference>
<evidence type="ECO:0000256" key="4">
    <source>
        <dbReference type="PIRSR" id="PIRSR602401-1"/>
    </source>
</evidence>
<dbReference type="EMBL" id="JAULSW010000007">
    <property type="protein sequence ID" value="KAK3374875.1"/>
    <property type="molecule type" value="Genomic_DNA"/>
</dbReference>
<keyword evidence="1 4" id="KW-0349">Heme</keyword>
<dbReference type="PANTHER" id="PTHR24305">
    <property type="entry name" value="CYTOCHROME P450"/>
    <property type="match status" value="1"/>
</dbReference>
<dbReference type="PRINTS" id="PR00463">
    <property type="entry name" value="EP450I"/>
</dbReference>
<dbReference type="GO" id="GO:0020037">
    <property type="term" value="F:heme binding"/>
    <property type="evidence" value="ECO:0007669"/>
    <property type="project" value="InterPro"/>
</dbReference>
<name>A0AAE0KET0_9PEZI</name>
<gene>
    <name evidence="5" type="ORF">B0H63DRAFT_400437</name>
</gene>
<dbReference type="CDD" id="cd11051">
    <property type="entry name" value="CYP59-like"/>
    <property type="match status" value="1"/>
</dbReference>
<protein>
    <submittedName>
        <fullName evidence="5">Cytochrome P450</fullName>
    </submittedName>
</protein>
<dbReference type="SUPFAM" id="SSF48264">
    <property type="entry name" value="Cytochrome P450"/>
    <property type="match status" value="1"/>
</dbReference>
<dbReference type="GO" id="GO:0005506">
    <property type="term" value="F:iron ion binding"/>
    <property type="evidence" value="ECO:0007669"/>
    <property type="project" value="InterPro"/>
</dbReference>
<keyword evidence="6" id="KW-1185">Reference proteome</keyword>
<dbReference type="PRINTS" id="PR00385">
    <property type="entry name" value="P450"/>
</dbReference>
<dbReference type="GO" id="GO:0004497">
    <property type="term" value="F:monooxygenase activity"/>
    <property type="evidence" value="ECO:0007669"/>
    <property type="project" value="InterPro"/>
</dbReference>
<dbReference type="GO" id="GO:0016705">
    <property type="term" value="F:oxidoreductase activity, acting on paired donors, with incorporation or reduction of molecular oxygen"/>
    <property type="evidence" value="ECO:0007669"/>
    <property type="project" value="InterPro"/>
</dbReference>
<accession>A0AAE0KET0</accession>
<dbReference type="Proteomes" id="UP001285441">
    <property type="component" value="Unassembled WGS sequence"/>
</dbReference>
<evidence type="ECO:0000256" key="2">
    <source>
        <dbReference type="ARBA" id="ARBA00022723"/>
    </source>
</evidence>
<feature type="binding site" description="axial binding residue" evidence="4">
    <location>
        <position position="464"/>
    </location>
    <ligand>
        <name>heme</name>
        <dbReference type="ChEBI" id="CHEBI:30413"/>
    </ligand>
    <ligandPart>
        <name>Fe</name>
        <dbReference type="ChEBI" id="CHEBI:18248"/>
    </ligandPart>
</feature>
<comment type="caution">
    <text evidence="5">The sequence shown here is derived from an EMBL/GenBank/DDBJ whole genome shotgun (WGS) entry which is preliminary data.</text>
</comment>
<evidence type="ECO:0000313" key="5">
    <source>
        <dbReference type="EMBL" id="KAK3374875.1"/>
    </source>
</evidence>
<evidence type="ECO:0000256" key="3">
    <source>
        <dbReference type="ARBA" id="ARBA00023004"/>
    </source>
</evidence>
<dbReference type="PANTHER" id="PTHR24305:SF222">
    <property type="entry name" value="CYTOCHROME P450 MONOOXYGENASE STCS"/>
    <property type="match status" value="1"/>
</dbReference>
<sequence>MFLQLAVAALALLGPYLYAKLRYKRFKQFAIFPQMPPSLLWGHLQKLDVFIKAGPPNGHPDLAFVAMHEALGRPPIVFADMRPFMRPMIVVRSHEVAEQVAKAYPDKLLPYGMPKMPEIYGHMIHLTGPKSVLNVHGEEWKTLRKRFNTGFAHQHLITFLPVILEKAAMFIGHVEKFAQTGQDFSFGFHSANLTFDIICSVVMNSDFGAQSLDSPSEFIRVYHDLFETYAEEQMDLPWFFTPLTEWKRIRLSKRIRNILRGVVRNEFDRRQIETVKSRSVLSLSLQDVNTLTPEVIGEACDQLNTFLFAGHDTTSVLLSWLFYELSRTPRALKAVRDELDDVFGADPSPSAVREKLLSNGGKDLVSRMTYTNAAIKEALRLWPPAATARVTGTEGSGITIKTPAGDVYPLDGVYVYNCQILIQRDPEVFGETANEFVPERWLGEAGEKIPPSAFRAFERGPRNCIGQELATIEARVVVALLARRYDFVKVGTGELSLDEAGMPILNANGQYKVVSEMYSVSP</sequence>
<evidence type="ECO:0000313" key="6">
    <source>
        <dbReference type="Proteomes" id="UP001285441"/>
    </source>
</evidence>
<dbReference type="Pfam" id="PF00067">
    <property type="entry name" value="p450"/>
    <property type="match status" value="1"/>
</dbReference>
<dbReference type="AlphaFoldDB" id="A0AAE0KET0"/>
<organism evidence="5 6">
    <name type="scientific">Podospora didyma</name>
    <dbReference type="NCBI Taxonomy" id="330526"/>
    <lineage>
        <taxon>Eukaryota</taxon>
        <taxon>Fungi</taxon>
        <taxon>Dikarya</taxon>
        <taxon>Ascomycota</taxon>
        <taxon>Pezizomycotina</taxon>
        <taxon>Sordariomycetes</taxon>
        <taxon>Sordariomycetidae</taxon>
        <taxon>Sordariales</taxon>
        <taxon>Podosporaceae</taxon>
        <taxon>Podospora</taxon>
    </lineage>
</organism>
<evidence type="ECO:0000256" key="1">
    <source>
        <dbReference type="ARBA" id="ARBA00022617"/>
    </source>
</evidence>
<dbReference type="InterPro" id="IPR050121">
    <property type="entry name" value="Cytochrome_P450_monoxygenase"/>
</dbReference>
<keyword evidence="3 4" id="KW-0408">Iron</keyword>
<dbReference type="InterPro" id="IPR036396">
    <property type="entry name" value="Cyt_P450_sf"/>
</dbReference>